<evidence type="ECO:0000313" key="2">
    <source>
        <dbReference type="EMBL" id="GBP69391.1"/>
    </source>
</evidence>
<feature type="region of interest" description="Disordered" evidence="1">
    <location>
        <begin position="63"/>
        <end position="117"/>
    </location>
</feature>
<evidence type="ECO:0000256" key="1">
    <source>
        <dbReference type="SAM" id="MobiDB-lite"/>
    </source>
</evidence>
<evidence type="ECO:0000313" key="3">
    <source>
        <dbReference type="Proteomes" id="UP000299102"/>
    </source>
</evidence>
<dbReference type="Proteomes" id="UP000299102">
    <property type="component" value="Unassembled WGS sequence"/>
</dbReference>
<sequence>MEVYTNPTTAVGYVRTGLHPTVREKTKGVDLGFPSHSPSCDRRLRDAPVNEIYYSTPWRTVGKSKRDALASQNAKDSKPANSSQTSKAIKVKAPTTEVIASPTPKKTQKTTTFIHSR</sequence>
<comment type="caution">
    <text evidence="2">The sequence shown here is derived from an EMBL/GenBank/DDBJ whole genome shotgun (WGS) entry which is preliminary data.</text>
</comment>
<name>A0A4C1XZE2_EUMVA</name>
<dbReference type="EMBL" id="BGZK01001039">
    <property type="protein sequence ID" value="GBP69391.1"/>
    <property type="molecule type" value="Genomic_DNA"/>
</dbReference>
<keyword evidence="3" id="KW-1185">Reference proteome</keyword>
<accession>A0A4C1XZE2</accession>
<protein>
    <submittedName>
        <fullName evidence="2">Uncharacterized protein</fullName>
    </submittedName>
</protein>
<feature type="compositionally biased region" description="Polar residues" evidence="1">
    <location>
        <begin position="70"/>
        <end position="87"/>
    </location>
</feature>
<gene>
    <name evidence="2" type="ORF">EVAR_54810_1</name>
</gene>
<reference evidence="2 3" key="1">
    <citation type="journal article" date="2019" name="Commun. Biol.">
        <title>The bagworm genome reveals a unique fibroin gene that provides high tensile strength.</title>
        <authorList>
            <person name="Kono N."/>
            <person name="Nakamura H."/>
            <person name="Ohtoshi R."/>
            <person name="Tomita M."/>
            <person name="Numata K."/>
            <person name="Arakawa K."/>
        </authorList>
    </citation>
    <scope>NUCLEOTIDE SEQUENCE [LARGE SCALE GENOMIC DNA]</scope>
</reference>
<dbReference type="AlphaFoldDB" id="A0A4C1XZE2"/>
<feature type="compositionally biased region" description="Low complexity" evidence="1">
    <location>
        <begin position="102"/>
        <end position="117"/>
    </location>
</feature>
<organism evidence="2 3">
    <name type="scientific">Eumeta variegata</name>
    <name type="common">Bagworm moth</name>
    <name type="synonym">Eumeta japonica</name>
    <dbReference type="NCBI Taxonomy" id="151549"/>
    <lineage>
        <taxon>Eukaryota</taxon>
        <taxon>Metazoa</taxon>
        <taxon>Ecdysozoa</taxon>
        <taxon>Arthropoda</taxon>
        <taxon>Hexapoda</taxon>
        <taxon>Insecta</taxon>
        <taxon>Pterygota</taxon>
        <taxon>Neoptera</taxon>
        <taxon>Endopterygota</taxon>
        <taxon>Lepidoptera</taxon>
        <taxon>Glossata</taxon>
        <taxon>Ditrysia</taxon>
        <taxon>Tineoidea</taxon>
        <taxon>Psychidae</taxon>
        <taxon>Oiketicinae</taxon>
        <taxon>Eumeta</taxon>
    </lineage>
</organism>
<proteinExistence type="predicted"/>